<dbReference type="GO" id="GO:0004416">
    <property type="term" value="F:hydroxyacylglutathione hydrolase activity"/>
    <property type="evidence" value="ECO:0007669"/>
    <property type="project" value="UniProtKB-UniRule"/>
</dbReference>
<evidence type="ECO:0000256" key="6">
    <source>
        <dbReference type="ARBA" id="ARBA00022833"/>
    </source>
</evidence>
<dbReference type="InterPro" id="IPR035680">
    <property type="entry name" value="Clx_II_MBL"/>
</dbReference>
<dbReference type="InterPro" id="IPR050110">
    <property type="entry name" value="Glyoxalase_II_hydrolase"/>
</dbReference>
<evidence type="ECO:0000313" key="10">
    <source>
        <dbReference type="Proteomes" id="UP000003165"/>
    </source>
</evidence>
<dbReference type="SMART" id="SM00849">
    <property type="entry name" value="Lactamase_B"/>
    <property type="match status" value="1"/>
</dbReference>
<protein>
    <recommendedName>
        <fullName evidence="7">Hydroxyacylglutathione hydrolase</fullName>
        <ecNumber evidence="7">3.1.2.6</ecNumber>
    </recommendedName>
    <alternativeName>
        <fullName evidence="7">Glyoxalase II</fullName>
        <shortName evidence="7">Glx II</shortName>
    </alternativeName>
</protein>
<feature type="binding site" evidence="7">
    <location>
        <position position="53"/>
    </location>
    <ligand>
        <name>Zn(2+)</name>
        <dbReference type="ChEBI" id="CHEBI:29105"/>
        <label>1</label>
    </ligand>
</feature>
<comment type="pathway">
    <text evidence="2 7">Secondary metabolite metabolism; methylglyoxal degradation; (R)-lactate from methylglyoxal: step 2/2.</text>
</comment>
<dbReference type="Pfam" id="PF00753">
    <property type="entry name" value="Lactamase_B"/>
    <property type="match status" value="1"/>
</dbReference>
<dbReference type="AlphaFoldDB" id="B9Z133"/>
<sequence length="252" mass="27167">MFTVTPVPAFSDNYIWLLQQAGRAVAVDPGDAAPVLAYLAAHGLALEAVLVTHHHADHVGGLAELTRHYLHLRIIGPASIAQVNEAVMDGSRFELLSAQFDVLEVPGHTLDHLAYLTDGRLFCGDTLFGAGCGRLFEGSPEQMHASLGRIAALPDSTRLYPAHEYTLSNLRFAAAVEPDNDAIRQRLAEDQATLAAGEPTLPSTLDKERATNPFLRTAVDAVTRRAAQQAGAPLTTPAAVFAVLREWKNSFR</sequence>
<comment type="similarity">
    <text evidence="3 7">Belongs to the metallo-beta-lactamase superfamily. Glyoxalase II family.</text>
</comment>
<dbReference type="GO" id="GO:0046872">
    <property type="term" value="F:metal ion binding"/>
    <property type="evidence" value="ECO:0007669"/>
    <property type="project" value="UniProtKB-KW"/>
</dbReference>
<evidence type="ECO:0000256" key="3">
    <source>
        <dbReference type="ARBA" id="ARBA00006759"/>
    </source>
</evidence>
<keyword evidence="6 7" id="KW-0862">Zinc</keyword>
<comment type="function">
    <text evidence="7">Thiolesterase that catalyzes the hydrolysis of S-D-lactoyl-glutathione to form glutathione and D-lactic acid.</text>
</comment>
<feature type="binding site" evidence="7">
    <location>
        <position position="163"/>
    </location>
    <ligand>
        <name>Zn(2+)</name>
        <dbReference type="ChEBI" id="CHEBI:29105"/>
        <label>2</label>
    </ligand>
</feature>
<evidence type="ECO:0000313" key="9">
    <source>
        <dbReference type="EMBL" id="EEG09128.1"/>
    </source>
</evidence>
<dbReference type="Pfam" id="PF16123">
    <property type="entry name" value="HAGH_C"/>
    <property type="match status" value="1"/>
</dbReference>
<dbReference type="NCBIfam" id="TIGR03413">
    <property type="entry name" value="GSH_gloB"/>
    <property type="match status" value="1"/>
</dbReference>
<evidence type="ECO:0000256" key="4">
    <source>
        <dbReference type="ARBA" id="ARBA00022723"/>
    </source>
</evidence>
<dbReference type="PANTHER" id="PTHR43705">
    <property type="entry name" value="HYDROXYACYLGLUTATHIONE HYDROLASE"/>
    <property type="match status" value="1"/>
</dbReference>
<keyword evidence="4 7" id="KW-0479">Metal-binding</keyword>
<gene>
    <name evidence="7" type="primary">gloB</name>
    <name evidence="9" type="ORF">FuraDRAFT_1068</name>
</gene>
<dbReference type="Gene3D" id="3.60.15.10">
    <property type="entry name" value="Ribonuclease Z/Hydroxyacylglutathione hydrolase-like"/>
    <property type="match status" value="1"/>
</dbReference>
<keyword evidence="5 7" id="KW-0378">Hydrolase</keyword>
<dbReference type="EC" id="3.1.2.6" evidence="7"/>
<comment type="cofactor">
    <cofactor evidence="7">
        <name>Zn(2+)</name>
        <dbReference type="ChEBI" id="CHEBI:29105"/>
    </cofactor>
    <text evidence="7">Binds 2 Zn(2+) ions per subunit.</text>
</comment>
<dbReference type="UniPathway" id="UPA00619">
    <property type="reaction ID" value="UER00676"/>
</dbReference>
<dbReference type="InterPro" id="IPR001279">
    <property type="entry name" value="Metallo-B-lactamas"/>
</dbReference>
<feature type="binding site" evidence="7">
    <location>
        <position position="125"/>
    </location>
    <ligand>
        <name>Zn(2+)</name>
        <dbReference type="ChEBI" id="CHEBI:29105"/>
        <label>2</label>
    </ligand>
</feature>
<comment type="catalytic activity">
    <reaction evidence="1 7">
        <text>an S-(2-hydroxyacyl)glutathione + H2O = a 2-hydroxy carboxylate + glutathione + H(+)</text>
        <dbReference type="Rhea" id="RHEA:21864"/>
        <dbReference type="ChEBI" id="CHEBI:15377"/>
        <dbReference type="ChEBI" id="CHEBI:15378"/>
        <dbReference type="ChEBI" id="CHEBI:57925"/>
        <dbReference type="ChEBI" id="CHEBI:58896"/>
        <dbReference type="ChEBI" id="CHEBI:71261"/>
        <dbReference type="EC" id="3.1.2.6"/>
    </reaction>
</comment>
<dbReference type="InterPro" id="IPR017782">
    <property type="entry name" value="Hydroxyacylglutathione_Hdrlase"/>
</dbReference>
<dbReference type="PANTHER" id="PTHR43705:SF1">
    <property type="entry name" value="HYDROXYACYLGLUTATHIONE HYDROLASE GLOB"/>
    <property type="match status" value="1"/>
</dbReference>
<dbReference type="Proteomes" id="UP000003165">
    <property type="component" value="Unassembled WGS sequence"/>
</dbReference>
<dbReference type="SUPFAM" id="SSF56281">
    <property type="entry name" value="Metallo-hydrolase/oxidoreductase"/>
    <property type="match status" value="1"/>
</dbReference>
<dbReference type="PIRSF" id="PIRSF005457">
    <property type="entry name" value="Glx"/>
    <property type="match status" value="1"/>
</dbReference>
<comment type="subunit">
    <text evidence="7">Monomer.</text>
</comment>
<name>B9Z133_9NEIS</name>
<keyword evidence="10" id="KW-1185">Reference proteome</keyword>
<dbReference type="InterPro" id="IPR036866">
    <property type="entry name" value="RibonucZ/Hydroxyglut_hydro"/>
</dbReference>
<dbReference type="RefSeq" id="WP_008953088.1">
    <property type="nucleotide sequence ID" value="NZ_ACIS01000003.1"/>
</dbReference>
<feature type="binding site" evidence="7">
    <location>
        <position position="108"/>
    </location>
    <ligand>
        <name>Zn(2+)</name>
        <dbReference type="ChEBI" id="CHEBI:29105"/>
        <label>1</label>
    </ligand>
</feature>
<feature type="binding site" evidence="7">
    <location>
        <position position="55"/>
    </location>
    <ligand>
        <name>Zn(2+)</name>
        <dbReference type="ChEBI" id="CHEBI:29105"/>
        <label>1</label>
    </ligand>
</feature>
<evidence type="ECO:0000256" key="7">
    <source>
        <dbReference type="HAMAP-Rule" id="MF_01374"/>
    </source>
</evidence>
<feature type="binding site" evidence="7">
    <location>
        <position position="58"/>
    </location>
    <ligand>
        <name>Zn(2+)</name>
        <dbReference type="ChEBI" id="CHEBI:29105"/>
        <label>2</label>
    </ligand>
</feature>
<dbReference type="GO" id="GO:0019243">
    <property type="term" value="P:methylglyoxal catabolic process to D-lactate via S-lactoyl-glutathione"/>
    <property type="evidence" value="ECO:0007669"/>
    <property type="project" value="UniProtKB-UniRule"/>
</dbReference>
<dbReference type="HAMAP" id="MF_01374">
    <property type="entry name" value="Glyoxalase_2"/>
    <property type="match status" value="1"/>
</dbReference>
<evidence type="ECO:0000256" key="1">
    <source>
        <dbReference type="ARBA" id="ARBA00001623"/>
    </source>
</evidence>
<feature type="binding site" evidence="7">
    <location>
        <position position="125"/>
    </location>
    <ligand>
        <name>Zn(2+)</name>
        <dbReference type="ChEBI" id="CHEBI:29105"/>
        <label>1</label>
    </ligand>
</feature>
<accession>B9Z133</accession>
<organism evidence="9 10">
    <name type="scientific">Pseudogulbenkiania ferrooxidans 2002</name>
    <dbReference type="NCBI Taxonomy" id="279714"/>
    <lineage>
        <taxon>Bacteria</taxon>
        <taxon>Pseudomonadati</taxon>
        <taxon>Pseudomonadota</taxon>
        <taxon>Betaproteobacteria</taxon>
        <taxon>Neisseriales</taxon>
        <taxon>Chromobacteriaceae</taxon>
        <taxon>Pseudogulbenkiania</taxon>
    </lineage>
</organism>
<dbReference type="eggNOG" id="COG0491">
    <property type="taxonomic scope" value="Bacteria"/>
</dbReference>
<reference evidence="9 10" key="1">
    <citation type="submission" date="2009-02" db="EMBL/GenBank/DDBJ databases">
        <title>Sequencing of the draft genome and assembly of Lutiella nitroferrum 2002.</title>
        <authorList>
            <consortium name="US DOE Joint Genome Institute (JGI-PGF)"/>
            <person name="Lucas S."/>
            <person name="Copeland A."/>
            <person name="Lapidus A."/>
            <person name="Glavina del Rio T."/>
            <person name="Tice H."/>
            <person name="Bruce D."/>
            <person name="Goodwin L."/>
            <person name="Pitluck S."/>
            <person name="Larimer F."/>
            <person name="Land M.L."/>
            <person name="Hauser L."/>
            <person name="Coates J.D."/>
        </authorList>
    </citation>
    <scope>NUCLEOTIDE SEQUENCE [LARGE SCALE GENOMIC DNA]</scope>
    <source>
        <strain evidence="9 10">2002</strain>
    </source>
</reference>
<dbReference type="InterPro" id="IPR032282">
    <property type="entry name" value="HAGH_C"/>
</dbReference>
<dbReference type="CDD" id="cd07723">
    <property type="entry name" value="hydroxyacylglutathione_hydrolase_MBL-fold"/>
    <property type="match status" value="1"/>
</dbReference>
<proteinExistence type="inferred from homology"/>
<evidence type="ECO:0000256" key="2">
    <source>
        <dbReference type="ARBA" id="ARBA00004963"/>
    </source>
</evidence>
<feature type="domain" description="Metallo-beta-lactamase" evidence="8">
    <location>
        <begin position="12"/>
        <end position="163"/>
    </location>
</feature>
<evidence type="ECO:0000259" key="8">
    <source>
        <dbReference type="SMART" id="SM00849"/>
    </source>
</evidence>
<comment type="caution">
    <text evidence="9">The sequence shown here is derived from an EMBL/GenBank/DDBJ whole genome shotgun (WGS) entry which is preliminary data.</text>
</comment>
<dbReference type="EMBL" id="ACIS01000003">
    <property type="protein sequence ID" value="EEG09128.1"/>
    <property type="molecule type" value="Genomic_DNA"/>
</dbReference>
<feature type="binding site" evidence="7">
    <location>
        <position position="57"/>
    </location>
    <ligand>
        <name>Zn(2+)</name>
        <dbReference type="ChEBI" id="CHEBI:29105"/>
        <label>2</label>
    </ligand>
</feature>
<evidence type="ECO:0000256" key="5">
    <source>
        <dbReference type="ARBA" id="ARBA00022801"/>
    </source>
</evidence>